<comment type="subunit">
    <text evidence="2">Homotrimer.</text>
</comment>
<dbReference type="InterPro" id="IPR050298">
    <property type="entry name" value="Gram-neg_bact_OMP"/>
</dbReference>
<keyword evidence="4" id="KW-1134">Transmembrane beta strand</keyword>
<keyword evidence="5" id="KW-0812">Transmembrane</keyword>
<evidence type="ECO:0000256" key="3">
    <source>
        <dbReference type="ARBA" id="ARBA00022448"/>
    </source>
</evidence>
<dbReference type="SUPFAM" id="SSF56935">
    <property type="entry name" value="Porins"/>
    <property type="match status" value="1"/>
</dbReference>
<evidence type="ECO:0000256" key="9">
    <source>
        <dbReference type="ARBA" id="ARBA00023136"/>
    </source>
</evidence>
<evidence type="ECO:0000313" key="14">
    <source>
        <dbReference type="Proteomes" id="UP000826462"/>
    </source>
</evidence>
<dbReference type="Proteomes" id="UP000826462">
    <property type="component" value="Chromosome 1"/>
</dbReference>
<dbReference type="Gene3D" id="2.40.160.10">
    <property type="entry name" value="Porin"/>
    <property type="match status" value="1"/>
</dbReference>
<keyword evidence="3" id="KW-0813">Transport</keyword>
<dbReference type="RefSeq" id="WP_219797730.1">
    <property type="nucleotide sequence ID" value="NZ_CP080095.1"/>
</dbReference>
<accession>A0ABX8ULW6</accession>
<organism evidence="13 14">
    <name type="scientific">Paraburkholderia edwinii</name>
    <dbReference type="NCBI Taxonomy" id="2861782"/>
    <lineage>
        <taxon>Bacteria</taxon>
        <taxon>Pseudomonadati</taxon>
        <taxon>Pseudomonadota</taxon>
        <taxon>Betaproteobacteria</taxon>
        <taxon>Burkholderiales</taxon>
        <taxon>Burkholderiaceae</taxon>
        <taxon>Paraburkholderia</taxon>
    </lineage>
</organism>
<keyword evidence="14" id="KW-1185">Reference proteome</keyword>
<dbReference type="InterPro" id="IPR033900">
    <property type="entry name" value="Gram_neg_porin_domain"/>
</dbReference>
<evidence type="ECO:0000256" key="10">
    <source>
        <dbReference type="ARBA" id="ARBA00023237"/>
    </source>
</evidence>
<evidence type="ECO:0000256" key="4">
    <source>
        <dbReference type="ARBA" id="ARBA00022452"/>
    </source>
</evidence>
<keyword evidence="9" id="KW-0472">Membrane</keyword>
<dbReference type="PANTHER" id="PTHR34501">
    <property type="entry name" value="PROTEIN YDDL-RELATED"/>
    <property type="match status" value="1"/>
</dbReference>
<dbReference type="PANTHER" id="PTHR34501:SF9">
    <property type="entry name" value="MAJOR OUTER MEMBRANE PROTEIN P.IA"/>
    <property type="match status" value="1"/>
</dbReference>
<gene>
    <name evidence="13" type="ORF">KZJ38_19090</name>
</gene>
<reference evidence="13 14" key="1">
    <citation type="submission" date="2021-07" db="EMBL/GenBank/DDBJ databases">
        <title>Paraburkholderia edwinii protects Aspergillus sp. from phenazines by acting as a toxin sponge.</title>
        <authorList>
            <person name="Dahlstrom K.M."/>
            <person name="Newman D.K."/>
        </authorList>
    </citation>
    <scope>NUCLEOTIDE SEQUENCE [LARGE SCALE GENOMIC DNA]</scope>
    <source>
        <strain evidence="13 14">Pe01</strain>
    </source>
</reference>
<feature type="domain" description="Porin" evidence="12">
    <location>
        <begin position="11"/>
        <end position="330"/>
    </location>
</feature>
<comment type="subcellular location">
    <subcellularLocation>
        <location evidence="1">Cell outer membrane</location>
        <topology evidence="1">Multi-pass membrane protein</topology>
    </subcellularLocation>
</comment>
<evidence type="ECO:0000313" key="13">
    <source>
        <dbReference type="EMBL" id="QYD68337.1"/>
    </source>
</evidence>
<evidence type="ECO:0000256" key="5">
    <source>
        <dbReference type="ARBA" id="ARBA00022692"/>
    </source>
</evidence>
<keyword evidence="7" id="KW-0406">Ion transport</keyword>
<evidence type="ECO:0000256" key="1">
    <source>
        <dbReference type="ARBA" id="ARBA00004571"/>
    </source>
</evidence>
<name>A0ABX8ULW6_9BURK</name>
<evidence type="ECO:0000259" key="12">
    <source>
        <dbReference type="Pfam" id="PF13609"/>
    </source>
</evidence>
<dbReference type="InterPro" id="IPR023614">
    <property type="entry name" value="Porin_dom_sf"/>
</dbReference>
<dbReference type="Pfam" id="PF13609">
    <property type="entry name" value="Porin_4"/>
    <property type="match status" value="1"/>
</dbReference>
<feature type="chain" id="PRO_5045226891" evidence="11">
    <location>
        <begin position="24"/>
        <end position="362"/>
    </location>
</feature>
<evidence type="ECO:0000256" key="8">
    <source>
        <dbReference type="ARBA" id="ARBA00023114"/>
    </source>
</evidence>
<sequence>MKKKWTWAACAAALALVSTQASAQSSVTIYGLLDVGLTYISNMSGHSSLQFKDGQNSPNLWGITGTEDLGGGWKTIFLLRDQIVIGTGSILNGQSLWSKSAYVGMKNERYGVMTAGEQYDFMRDMVKDSPAEISGHLYSYPGGIFTKLAIPGNPSGSFDWSRLTGTPISNSVRYESPSFAGFHVGAMYGFGNVAGSIGAGNGSSFLVSYEHGTFGADAAYTTTKHVGTPGPDVTIRNGAVGSRYTWGPVFMTALITTVRNVANGTAAASYSAGAMYHVTPLWSLGFSYMYQKGNEALSNQHANEIAGIVDYALSKRTSVYALGAWQRTNDGFRANIDGLLGATAPASGPNQEVFRVGLHTRF</sequence>
<proteinExistence type="predicted"/>
<protein>
    <submittedName>
        <fullName evidence="13">Porin</fullName>
    </submittedName>
</protein>
<evidence type="ECO:0000256" key="7">
    <source>
        <dbReference type="ARBA" id="ARBA00023065"/>
    </source>
</evidence>
<dbReference type="CDD" id="cd00342">
    <property type="entry name" value="gram_neg_porins"/>
    <property type="match status" value="1"/>
</dbReference>
<keyword evidence="10" id="KW-0998">Cell outer membrane</keyword>
<evidence type="ECO:0000256" key="2">
    <source>
        <dbReference type="ARBA" id="ARBA00011233"/>
    </source>
</evidence>
<keyword evidence="6 11" id="KW-0732">Signal</keyword>
<feature type="signal peptide" evidence="11">
    <location>
        <begin position="1"/>
        <end position="23"/>
    </location>
</feature>
<keyword evidence="8" id="KW-0626">Porin</keyword>
<dbReference type="EMBL" id="CP080095">
    <property type="protein sequence ID" value="QYD68337.1"/>
    <property type="molecule type" value="Genomic_DNA"/>
</dbReference>
<evidence type="ECO:0000256" key="11">
    <source>
        <dbReference type="SAM" id="SignalP"/>
    </source>
</evidence>
<evidence type="ECO:0000256" key="6">
    <source>
        <dbReference type="ARBA" id="ARBA00022729"/>
    </source>
</evidence>